<gene>
    <name evidence="2" type="ORF">BOX15_Mlig002099g1</name>
</gene>
<proteinExistence type="predicted"/>
<dbReference type="Proteomes" id="UP000215902">
    <property type="component" value="Unassembled WGS sequence"/>
</dbReference>
<dbReference type="AlphaFoldDB" id="A0A267E9T5"/>
<protein>
    <submittedName>
        <fullName evidence="2">Uncharacterized protein</fullName>
    </submittedName>
</protein>
<comment type="caution">
    <text evidence="2">The sequence shown here is derived from an EMBL/GenBank/DDBJ whole genome shotgun (WGS) entry which is preliminary data.</text>
</comment>
<accession>A0A267E9T5</accession>
<keyword evidence="1" id="KW-0175">Coiled coil</keyword>
<feature type="coiled-coil region" evidence="1">
    <location>
        <begin position="79"/>
        <end position="119"/>
    </location>
</feature>
<sequence length="205" mass="22775">MSELQLVKDVEAFVASLESSLQQQPAAPPALLSDKVHERQRKRLDEELAVCCKVAELLASTGQSLEEQRAAETDKRWAAEATSRDLRLAAEKLEAKELEARAAIEAAQAELDRRRAERRHRVDKLQQKVLLFEAATGVRFDDNNAESGDETGGKWRGRLLGRTGSAGDVPFCLDANGDRDGSAAREALWRLMRPRGDWADLLGER</sequence>
<name>A0A267E9T5_9PLAT</name>
<reference evidence="2 3" key="1">
    <citation type="submission" date="2017-06" db="EMBL/GenBank/DDBJ databases">
        <title>A platform for efficient transgenesis in Macrostomum lignano, a flatworm model organism for stem cell research.</title>
        <authorList>
            <person name="Berezikov E."/>
        </authorList>
    </citation>
    <scope>NUCLEOTIDE SEQUENCE [LARGE SCALE GENOMIC DNA]</scope>
    <source>
        <strain evidence="2">DV1</strain>
        <tissue evidence="2">Whole organism</tissue>
    </source>
</reference>
<evidence type="ECO:0000256" key="1">
    <source>
        <dbReference type="SAM" id="Coils"/>
    </source>
</evidence>
<keyword evidence="3" id="KW-1185">Reference proteome</keyword>
<organism evidence="2 3">
    <name type="scientific">Macrostomum lignano</name>
    <dbReference type="NCBI Taxonomy" id="282301"/>
    <lineage>
        <taxon>Eukaryota</taxon>
        <taxon>Metazoa</taxon>
        <taxon>Spiralia</taxon>
        <taxon>Lophotrochozoa</taxon>
        <taxon>Platyhelminthes</taxon>
        <taxon>Rhabditophora</taxon>
        <taxon>Macrostomorpha</taxon>
        <taxon>Macrostomida</taxon>
        <taxon>Macrostomidae</taxon>
        <taxon>Macrostomum</taxon>
    </lineage>
</organism>
<dbReference type="EMBL" id="NIVC01002485">
    <property type="protein sequence ID" value="PAA57462.1"/>
    <property type="molecule type" value="Genomic_DNA"/>
</dbReference>
<evidence type="ECO:0000313" key="3">
    <source>
        <dbReference type="Proteomes" id="UP000215902"/>
    </source>
</evidence>
<evidence type="ECO:0000313" key="2">
    <source>
        <dbReference type="EMBL" id="PAA57462.1"/>
    </source>
</evidence>